<keyword evidence="1" id="KW-0479">Metal-binding</keyword>
<name>A0AAX6MAA4_9PEZI</name>
<evidence type="ECO:0000256" key="3">
    <source>
        <dbReference type="ARBA" id="ARBA00023015"/>
    </source>
</evidence>
<evidence type="ECO:0000256" key="2">
    <source>
        <dbReference type="ARBA" id="ARBA00022833"/>
    </source>
</evidence>
<dbReference type="SMART" id="SM00066">
    <property type="entry name" value="GAL4"/>
    <property type="match status" value="1"/>
</dbReference>
<evidence type="ECO:0000313" key="9">
    <source>
        <dbReference type="Proteomes" id="UP001369815"/>
    </source>
</evidence>
<dbReference type="Gene3D" id="4.10.240.10">
    <property type="entry name" value="Zn(2)-C6 fungal-type DNA-binding domain"/>
    <property type="match status" value="1"/>
</dbReference>
<protein>
    <recommendedName>
        <fullName evidence="7">Zn(2)-C6 fungal-type domain-containing protein</fullName>
    </recommendedName>
</protein>
<dbReference type="GO" id="GO:0008270">
    <property type="term" value="F:zinc ion binding"/>
    <property type="evidence" value="ECO:0007669"/>
    <property type="project" value="InterPro"/>
</dbReference>
<sequence length="433" mass="48605">MPAIPRQKACIACADSKRRCDKQLPECQRCLDRDVDCVYPQPKRRRRDPPADTSQVEGLPAVQGPIPADPDVPGPGLDFGDWGAIGAGDLDMSLSDLIMPYIPSPPALIPNQPAQRIALESDGVPSSTPNAWFLGDETWTLQHSQKQPRTPTNLDLEPFIQAVEEMLQFWVRNGYNSFIHRRLYDKDMPACVQDAFTTFATYVGRTPAVKDTILQIAEQRSSALVNQVPCIAAGGAQGLRAHLARVHALFVYQFILLFDGSVRSRAHAEKHQPTLRQWVAQMCSAAKQYRGEDIFPRDPHSYSWALSKFDREYETASGMWKLWVLIESVRRSQLIIDTISNVYDTLTKGWAECTGAVMFTARRGLWEADSPMKWFELSSAKEPLLVPSLLPGPLISQYDADEFDDLVRVVWSCVIGTDKMKGWIDKSNEAIRV</sequence>
<dbReference type="PROSITE" id="PS00463">
    <property type="entry name" value="ZN2_CY6_FUNGAL_1"/>
    <property type="match status" value="1"/>
</dbReference>
<reference evidence="8 9" key="1">
    <citation type="journal article" date="2024" name="Front Chem Biol">
        <title>Unveiling the potential of Daldinia eschscholtzii MFLUCC 19-0629 through bioactivity and bioinformatics studies for enhanced sustainable agriculture production.</title>
        <authorList>
            <person name="Brooks S."/>
            <person name="Weaver J.A."/>
            <person name="Klomchit A."/>
            <person name="Alharthi S.A."/>
            <person name="Onlamun T."/>
            <person name="Nurani R."/>
            <person name="Vong T.K."/>
            <person name="Alberti F."/>
            <person name="Greco C."/>
        </authorList>
    </citation>
    <scope>NUCLEOTIDE SEQUENCE [LARGE SCALE GENOMIC DNA]</scope>
    <source>
        <strain evidence="8">MFLUCC 19-0629</strain>
    </source>
</reference>
<keyword evidence="2" id="KW-0862">Zinc</keyword>
<feature type="domain" description="Zn(2)-C6 fungal-type" evidence="7">
    <location>
        <begin position="9"/>
        <end position="39"/>
    </location>
</feature>
<evidence type="ECO:0000313" key="8">
    <source>
        <dbReference type="EMBL" id="KAK6949394.1"/>
    </source>
</evidence>
<dbReference type="PANTHER" id="PTHR47660">
    <property type="entry name" value="TRANSCRIPTION FACTOR WITH C2H2 AND ZN(2)-CYS(6) DNA BINDING DOMAIN (EUROFUNG)-RELATED-RELATED"/>
    <property type="match status" value="1"/>
</dbReference>
<evidence type="ECO:0000256" key="1">
    <source>
        <dbReference type="ARBA" id="ARBA00022723"/>
    </source>
</evidence>
<dbReference type="InterPro" id="IPR036864">
    <property type="entry name" value="Zn2-C6_fun-type_DNA-bd_sf"/>
</dbReference>
<organism evidence="8 9">
    <name type="scientific">Daldinia eschscholtzii</name>
    <dbReference type="NCBI Taxonomy" id="292717"/>
    <lineage>
        <taxon>Eukaryota</taxon>
        <taxon>Fungi</taxon>
        <taxon>Dikarya</taxon>
        <taxon>Ascomycota</taxon>
        <taxon>Pezizomycotina</taxon>
        <taxon>Sordariomycetes</taxon>
        <taxon>Xylariomycetidae</taxon>
        <taxon>Xylariales</taxon>
        <taxon>Hypoxylaceae</taxon>
        <taxon>Daldinia</taxon>
    </lineage>
</organism>
<dbReference type="CDD" id="cd00067">
    <property type="entry name" value="GAL4"/>
    <property type="match status" value="1"/>
</dbReference>
<dbReference type="EMBL" id="JBANMG010000009">
    <property type="protein sequence ID" value="KAK6949394.1"/>
    <property type="molecule type" value="Genomic_DNA"/>
</dbReference>
<keyword evidence="9" id="KW-1185">Reference proteome</keyword>
<keyword evidence="4" id="KW-0804">Transcription</keyword>
<dbReference type="Pfam" id="PF00172">
    <property type="entry name" value="Zn_clus"/>
    <property type="match status" value="1"/>
</dbReference>
<evidence type="ECO:0000259" key="7">
    <source>
        <dbReference type="PROSITE" id="PS50048"/>
    </source>
</evidence>
<gene>
    <name evidence="8" type="ORF">Daesc_009469</name>
</gene>
<dbReference type="GO" id="GO:0000981">
    <property type="term" value="F:DNA-binding transcription factor activity, RNA polymerase II-specific"/>
    <property type="evidence" value="ECO:0007669"/>
    <property type="project" value="InterPro"/>
</dbReference>
<dbReference type="Proteomes" id="UP001369815">
    <property type="component" value="Unassembled WGS sequence"/>
</dbReference>
<comment type="caution">
    <text evidence="8">The sequence shown here is derived from an EMBL/GenBank/DDBJ whole genome shotgun (WGS) entry which is preliminary data.</text>
</comment>
<keyword evidence="3" id="KW-0805">Transcription regulation</keyword>
<dbReference type="SUPFAM" id="SSF57701">
    <property type="entry name" value="Zn2/Cys6 DNA-binding domain"/>
    <property type="match status" value="1"/>
</dbReference>
<dbReference type="AlphaFoldDB" id="A0AAX6MAA4"/>
<evidence type="ECO:0000256" key="5">
    <source>
        <dbReference type="ARBA" id="ARBA00023242"/>
    </source>
</evidence>
<accession>A0AAX6MAA4</accession>
<feature type="region of interest" description="Disordered" evidence="6">
    <location>
        <begin position="40"/>
        <end position="71"/>
    </location>
</feature>
<evidence type="ECO:0000256" key="4">
    <source>
        <dbReference type="ARBA" id="ARBA00023163"/>
    </source>
</evidence>
<evidence type="ECO:0000256" key="6">
    <source>
        <dbReference type="SAM" id="MobiDB-lite"/>
    </source>
</evidence>
<dbReference type="PRINTS" id="PR00755">
    <property type="entry name" value="AFLATOXINBRP"/>
</dbReference>
<dbReference type="InterPro" id="IPR001138">
    <property type="entry name" value="Zn2Cys6_DnaBD"/>
</dbReference>
<dbReference type="PROSITE" id="PS50048">
    <property type="entry name" value="ZN2_CY6_FUNGAL_2"/>
    <property type="match status" value="1"/>
</dbReference>
<keyword evidence="5" id="KW-0539">Nucleus</keyword>
<proteinExistence type="predicted"/>